<comment type="caution">
    <text evidence="1">The sequence shown here is derived from an EMBL/GenBank/DDBJ whole genome shotgun (WGS) entry which is preliminary data.</text>
</comment>
<evidence type="ECO:0000313" key="1">
    <source>
        <dbReference type="EMBL" id="MFI8748839.1"/>
    </source>
</evidence>
<sequence>MYLIGLAARGYDPRGAMLLPYLDGTALGDVNRRVSRVSTLDGGVAVTNRGHSPGDRTVTLSLLGLPREVVDQARRLVRIHASVTLSIPDGCFIGIPSEFVDRRQELIILITEEA</sequence>
<organism evidence="1 2">
    <name type="scientific">Vreelandella lionensis</name>
    <dbReference type="NCBI Taxonomy" id="1144478"/>
    <lineage>
        <taxon>Bacteria</taxon>
        <taxon>Pseudomonadati</taxon>
        <taxon>Pseudomonadota</taxon>
        <taxon>Gammaproteobacteria</taxon>
        <taxon>Oceanospirillales</taxon>
        <taxon>Halomonadaceae</taxon>
        <taxon>Vreelandella</taxon>
    </lineage>
</organism>
<gene>
    <name evidence="1" type="ORF">ACIGG6_02370</name>
</gene>
<dbReference type="RefSeq" id="WP_399841859.1">
    <property type="nucleotide sequence ID" value="NZ_JBITWC010000003.1"/>
</dbReference>
<evidence type="ECO:0000313" key="2">
    <source>
        <dbReference type="Proteomes" id="UP001614338"/>
    </source>
</evidence>
<protein>
    <submittedName>
        <fullName evidence="1">Uncharacterized protein</fullName>
    </submittedName>
</protein>
<accession>A0ABW8BNN8</accession>
<proteinExistence type="predicted"/>
<keyword evidence="2" id="KW-1185">Reference proteome</keyword>
<dbReference type="EMBL" id="JBITWC010000003">
    <property type="protein sequence ID" value="MFI8748839.1"/>
    <property type="molecule type" value="Genomic_DNA"/>
</dbReference>
<reference evidence="1 2" key="1">
    <citation type="submission" date="2024-10" db="EMBL/GenBank/DDBJ databases">
        <title>The Natural Products Discovery Center: Release of the First 8490 Sequenced Strains for Exploring Actinobacteria Biosynthetic Diversity.</title>
        <authorList>
            <person name="Kalkreuter E."/>
            <person name="Kautsar S.A."/>
            <person name="Yang D."/>
            <person name="Bader C.D."/>
            <person name="Teijaro C.N."/>
            <person name="Fluegel L."/>
            <person name="Davis C.M."/>
            <person name="Simpson J.R."/>
            <person name="Lauterbach L."/>
            <person name="Steele A.D."/>
            <person name="Gui C."/>
            <person name="Meng S."/>
            <person name="Li G."/>
            <person name="Viehrig K."/>
            <person name="Ye F."/>
            <person name="Su P."/>
            <person name="Kiefer A.F."/>
            <person name="Nichols A."/>
            <person name="Cepeda A.J."/>
            <person name="Yan W."/>
            <person name="Fan B."/>
            <person name="Jiang Y."/>
            <person name="Adhikari A."/>
            <person name="Zheng C.-J."/>
            <person name="Schuster L."/>
            <person name="Cowan T.M."/>
            <person name="Smanski M.J."/>
            <person name="Chevrette M.G."/>
            <person name="De Carvalho L.P.S."/>
            <person name="Shen B."/>
        </authorList>
    </citation>
    <scope>NUCLEOTIDE SEQUENCE [LARGE SCALE GENOMIC DNA]</scope>
    <source>
        <strain evidence="1 2">NPDC077409</strain>
    </source>
</reference>
<dbReference type="Proteomes" id="UP001614338">
    <property type="component" value="Unassembled WGS sequence"/>
</dbReference>
<name>A0ABW8BNN8_9GAMM</name>